<dbReference type="NCBIfam" id="TIGR02532">
    <property type="entry name" value="IV_pilin_GFxxxE"/>
    <property type="match status" value="1"/>
</dbReference>
<proteinExistence type="predicted"/>
<dbReference type="EMBL" id="MFLC01000004">
    <property type="protein sequence ID" value="OGG55361.1"/>
    <property type="molecule type" value="Genomic_DNA"/>
</dbReference>
<dbReference type="AlphaFoldDB" id="A0A1F6D233"/>
<gene>
    <name evidence="1" type="ORF">A3D62_02320</name>
</gene>
<dbReference type="InterPro" id="IPR012902">
    <property type="entry name" value="N_methyl_site"/>
</dbReference>
<name>A0A1F6D233_9BACT</name>
<reference evidence="1 2" key="1">
    <citation type="journal article" date="2016" name="Nat. Commun.">
        <title>Thousands of microbial genomes shed light on interconnected biogeochemical processes in an aquifer system.</title>
        <authorList>
            <person name="Anantharaman K."/>
            <person name="Brown C.T."/>
            <person name="Hug L.A."/>
            <person name="Sharon I."/>
            <person name="Castelle C.J."/>
            <person name="Probst A.J."/>
            <person name="Thomas B.C."/>
            <person name="Singh A."/>
            <person name="Wilkins M.J."/>
            <person name="Karaoz U."/>
            <person name="Brodie E.L."/>
            <person name="Williams K.H."/>
            <person name="Hubbard S.S."/>
            <person name="Banfield J.F."/>
        </authorList>
    </citation>
    <scope>NUCLEOTIDE SEQUENCE [LARGE SCALE GENOMIC DNA]</scope>
</reference>
<dbReference type="Pfam" id="PF07963">
    <property type="entry name" value="N_methyl"/>
    <property type="match status" value="1"/>
</dbReference>
<dbReference type="Proteomes" id="UP000177659">
    <property type="component" value="Unassembled WGS sequence"/>
</dbReference>
<protein>
    <recommendedName>
        <fullName evidence="3">Type II secretion system protein GspI C-terminal domain-containing protein</fullName>
    </recommendedName>
</protein>
<comment type="caution">
    <text evidence="1">The sequence shown here is derived from an EMBL/GenBank/DDBJ whole genome shotgun (WGS) entry which is preliminary data.</text>
</comment>
<organism evidence="1 2">
    <name type="scientific">Candidatus Kaiserbacteria bacterium RIFCSPHIGHO2_02_FULL_49_11</name>
    <dbReference type="NCBI Taxonomy" id="1798489"/>
    <lineage>
        <taxon>Bacteria</taxon>
        <taxon>Candidatus Kaiseribacteriota</taxon>
    </lineage>
</organism>
<evidence type="ECO:0008006" key="3">
    <source>
        <dbReference type="Google" id="ProtNLM"/>
    </source>
</evidence>
<evidence type="ECO:0000313" key="1">
    <source>
        <dbReference type="EMBL" id="OGG55361.1"/>
    </source>
</evidence>
<accession>A0A1F6D233</accession>
<evidence type="ECO:0000313" key="2">
    <source>
        <dbReference type="Proteomes" id="UP000177659"/>
    </source>
</evidence>
<sequence>MKKLKAESSKLKANAGFTLIETLVAISILLISISAPLTIAARGLASSYFARDQITAFYLAQDAVEYIRNKRDENFLSNLAWLSGIPDATGARFIVDTTNGNMTLCPVDGCGALLYNTATGFYGYDDPEGVESKFVRSVSVETISAEEAVIEVSVSWSTGALERSFSVTENIFDWQ</sequence>